<sequence>MDTPPQTSSIPNALTPSLREPQASRALGLMATADRHTPSIPRPRPEPTQDARPAGAGNRLPAFSHEVQQNLPQIPEGASAAVSGPSPDQAVAPVSGNNLGVLPGEVKPGVREIHLCKDDRGKTELRLRAIEATPQAQLTNPPCQAIPAERHHAQGQHRPRRLRHQEGEAHLFGQREFCGPQRAPHQPLRVRGERAERPWAEGQRSHGDSGHSRERHQPDHHPHCDLRAHGCPQPCSTTPWTTPSLTSEATGEQLSPLTLQQERESPQGTGCGGLLPGGGAVSRRACSGGVQHWITWACHLYTLASLEPQPLNWA</sequence>
<dbReference type="CTD" id="27111"/>
<feature type="compositionally biased region" description="Basic and acidic residues" evidence="1">
    <location>
        <begin position="33"/>
        <end position="49"/>
    </location>
</feature>
<dbReference type="Proteomes" id="UP000248484">
    <property type="component" value="Chromosome 14"/>
</dbReference>
<evidence type="ECO:0000313" key="3">
    <source>
        <dbReference type="RefSeq" id="XP_054946652.1"/>
    </source>
</evidence>
<feature type="compositionally biased region" description="Basic and acidic residues" evidence="1">
    <location>
        <begin position="190"/>
        <end position="225"/>
    </location>
</feature>
<dbReference type="AlphaFoldDB" id="A0A9W2X5M3"/>
<proteinExistence type="predicted"/>
<reference evidence="3" key="1">
    <citation type="submission" date="2025-08" db="UniProtKB">
        <authorList>
            <consortium name="RefSeq"/>
        </authorList>
    </citation>
    <scope>IDENTIFICATION</scope>
    <source>
        <tissue evidence="3">Muscle</tissue>
    </source>
</reference>
<dbReference type="RefSeq" id="XP_054946652.1">
    <property type="nucleotide sequence ID" value="XM_055090677.1"/>
</dbReference>
<accession>A0A9W2X5M3</accession>
<gene>
    <name evidence="3" type="primary">SDCBP2</name>
</gene>
<feature type="compositionally biased region" description="Polar residues" evidence="1">
    <location>
        <begin position="1"/>
        <end position="15"/>
    </location>
</feature>
<evidence type="ECO:0000256" key="1">
    <source>
        <dbReference type="SAM" id="MobiDB-lite"/>
    </source>
</evidence>
<name>A0A9W2X5M3_PHYMC</name>
<feature type="region of interest" description="Disordered" evidence="1">
    <location>
        <begin position="1"/>
        <end position="59"/>
    </location>
</feature>
<protein>
    <submittedName>
        <fullName evidence="3">Syntenin-2 isoform X2</fullName>
    </submittedName>
</protein>
<organism evidence="2 3">
    <name type="scientific">Physeter macrocephalus</name>
    <name type="common">Sperm whale</name>
    <name type="synonym">Physeter catodon</name>
    <dbReference type="NCBI Taxonomy" id="9755"/>
    <lineage>
        <taxon>Eukaryota</taxon>
        <taxon>Metazoa</taxon>
        <taxon>Chordata</taxon>
        <taxon>Craniata</taxon>
        <taxon>Vertebrata</taxon>
        <taxon>Euteleostomi</taxon>
        <taxon>Mammalia</taxon>
        <taxon>Eutheria</taxon>
        <taxon>Laurasiatheria</taxon>
        <taxon>Artiodactyla</taxon>
        <taxon>Whippomorpha</taxon>
        <taxon>Cetacea</taxon>
        <taxon>Odontoceti</taxon>
        <taxon>Physeteridae</taxon>
        <taxon>Physeter</taxon>
    </lineage>
</organism>
<dbReference type="GeneID" id="102980200"/>
<keyword evidence="2" id="KW-1185">Reference proteome</keyword>
<evidence type="ECO:0000313" key="2">
    <source>
        <dbReference type="Proteomes" id="UP000248484"/>
    </source>
</evidence>
<feature type="region of interest" description="Disordered" evidence="1">
    <location>
        <begin position="178"/>
        <end position="225"/>
    </location>
</feature>